<keyword evidence="1" id="KW-0732">Signal</keyword>
<organism evidence="3 4">
    <name type="scientific">Panacibacter microcysteis</name>
    <dbReference type="NCBI Taxonomy" id="2793269"/>
    <lineage>
        <taxon>Bacteria</taxon>
        <taxon>Pseudomonadati</taxon>
        <taxon>Bacteroidota</taxon>
        <taxon>Chitinophagia</taxon>
        <taxon>Chitinophagales</taxon>
        <taxon>Chitinophagaceae</taxon>
        <taxon>Panacibacter</taxon>
    </lineage>
</organism>
<dbReference type="Proteomes" id="UP000628448">
    <property type="component" value="Unassembled WGS sequence"/>
</dbReference>
<evidence type="ECO:0000259" key="2">
    <source>
        <dbReference type="Pfam" id="PF18962"/>
    </source>
</evidence>
<evidence type="ECO:0000313" key="3">
    <source>
        <dbReference type="EMBL" id="MBG9378611.1"/>
    </source>
</evidence>
<accession>A0A931H070</accession>
<dbReference type="InterPro" id="IPR026444">
    <property type="entry name" value="Secre_tail"/>
</dbReference>
<dbReference type="Pfam" id="PF18962">
    <property type="entry name" value="Por_Secre_tail"/>
    <property type="match status" value="1"/>
</dbReference>
<gene>
    <name evidence="3" type="ORF">I5907_20430</name>
</gene>
<dbReference type="EMBL" id="JADWYR010000003">
    <property type="protein sequence ID" value="MBG9378611.1"/>
    <property type="molecule type" value="Genomic_DNA"/>
</dbReference>
<comment type="caution">
    <text evidence="3">The sequence shown here is derived from an EMBL/GenBank/DDBJ whole genome shotgun (WGS) entry which is preliminary data.</text>
</comment>
<reference evidence="3" key="1">
    <citation type="submission" date="2020-11" db="EMBL/GenBank/DDBJ databases">
        <title>Bacterial whole genome sequence for Panacibacter sp. DH6.</title>
        <authorList>
            <person name="Le V."/>
            <person name="Ko S."/>
            <person name="Ahn C.-Y."/>
            <person name="Oh H.-M."/>
        </authorList>
    </citation>
    <scope>NUCLEOTIDE SEQUENCE</scope>
    <source>
        <strain evidence="3">DH6</strain>
    </source>
</reference>
<dbReference type="RefSeq" id="WP_196992708.1">
    <property type="nucleotide sequence ID" value="NZ_JADWYR010000003.1"/>
</dbReference>
<feature type="domain" description="Secretion system C-terminal sorting" evidence="2">
    <location>
        <begin position="48"/>
        <end position="122"/>
    </location>
</feature>
<name>A0A931H070_9BACT</name>
<protein>
    <submittedName>
        <fullName evidence="3">T9SS type A sorting domain-containing protein</fullName>
    </submittedName>
</protein>
<keyword evidence="4" id="KW-1185">Reference proteome</keyword>
<dbReference type="NCBIfam" id="TIGR04183">
    <property type="entry name" value="Por_Secre_tail"/>
    <property type="match status" value="1"/>
</dbReference>
<evidence type="ECO:0000313" key="4">
    <source>
        <dbReference type="Proteomes" id="UP000628448"/>
    </source>
</evidence>
<proteinExistence type="predicted"/>
<evidence type="ECO:0000256" key="1">
    <source>
        <dbReference type="SAM" id="SignalP"/>
    </source>
</evidence>
<sequence>MQRIFTMICVIALMSLNGASAQSGSNNIAMNTFMAKPGNSASPANVSMWPNPASGSVNVYINSIREGDRGQVVLYNAAGKPCIISNLQNGNNKVFFNALPAGMYYASIKLKNNIVFSKKLIVTKQF</sequence>
<dbReference type="AlphaFoldDB" id="A0A931H070"/>
<feature type="chain" id="PRO_5038056375" evidence="1">
    <location>
        <begin position="22"/>
        <end position="126"/>
    </location>
</feature>
<feature type="signal peptide" evidence="1">
    <location>
        <begin position="1"/>
        <end position="21"/>
    </location>
</feature>